<dbReference type="CDD" id="cd06661">
    <property type="entry name" value="GGCT_like"/>
    <property type="match status" value="1"/>
</dbReference>
<sequence length="207" mass="23133">MEPSLVPTKTYFGYGSNLWQDQMARRCPSSPFTGVGRLRGYRWIINSRGYANVVATHANADEVWGLIYELPPADEAMLDINEGVPYAYEKRMLDVEFWPKGTLPPGGDGMTPPEKTVEMLVYIDFQRDSGEGNKPRDEYVHRMNQGIRDALKEGVPELYVNTVIRAYIPAEEEADETARELALKQAVSFVDESGVFVRTGSGGTSSE</sequence>
<dbReference type="Pfam" id="PF06094">
    <property type="entry name" value="GGACT"/>
    <property type="match status" value="1"/>
</dbReference>
<dbReference type="InterPro" id="IPR036568">
    <property type="entry name" value="GGCT-like_sf"/>
</dbReference>
<dbReference type="SUPFAM" id="SSF110857">
    <property type="entry name" value="Gamma-glutamyl cyclotransferase-like"/>
    <property type="match status" value="1"/>
</dbReference>
<evidence type="ECO:0000313" key="7">
    <source>
        <dbReference type="Proteomes" id="UP001172155"/>
    </source>
</evidence>
<dbReference type="AlphaFoldDB" id="A0AA40F114"/>
<dbReference type="InterPro" id="IPR017939">
    <property type="entry name" value="G-Glutamylcylcotransferase"/>
</dbReference>
<dbReference type="InterPro" id="IPR013024">
    <property type="entry name" value="GGCT-like"/>
</dbReference>
<dbReference type="Gene3D" id="3.10.490.10">
    <property type="entry name" value="Gamma-glutamyl cyclotransferase-like"/>
    <property type="match status" value="1"/>
</dbReference>
<dbReference type="GO" id="GO:0003839">
    <property type="term" value="F:gamma-glutamylcyclotransferase activity"/>
    <property type="evidence" value="ECO:0007669"/>
    <property type="project" value="UniProtKB-EC"/>
</dbReference>
<dbReference type="PANTHER" id="PTHR12935:SF0">
    <property type="entry name" value="GAMMA-GLUTAMYLCYCLOTRANSFERASE"/>
    <property type="match status" value="1"/>
</dbReference>
<evidence type="ECO:0000256" key="3">
    <source>
        <dbReference type="PIRSR" id="PIRSR617939-1"/>
    </source>
</evidence>
<feature type="binding site" evidence="4">
    <location>
        <begin position="11"/>
        <end position="16"/>
    </location>
    <ligand>
        <name>substrate</name>
    </ligand>
</feature>
<feature type="active site" description="Proton acceptor" evidence="3">
    <location>
        <position position="82"/>
    </location>
</feature>
<dbReference type="EC" id="4.3.2.9" evidence="1"/>
<keyword evidence="7" id="KW-1185">Reference proteome</keyword>
<dbReference type="EMBL" id="JAUKUD010000003">
    <property type="protein sequence ID" value="KAK0749183.1"/>
    <property type="molecule type" value="Genomic_DNA"/>
</dbReference>
<evidence type="ECO:0000313" key="6">
    <source>
        <dbReference type="EMBL" id="KAK0749183.1"/>
    </source>
</evidence>
<keyword evidence="2" id="KW-0456">Lyase</keyword>
<gene>
    <name evidence="6" type="ORF">B0T18DRAFT_99145</name>
</gene>
<protein>
    <recommendedName>
        <fullName evidence="1">gamma-glutamylcyclotransferase</fullName>
        <ecNumber evidence="1">4.3.2.9</ecNumber>
    </recommendedName>
</protein>
<accession>A0AA40F114</accession>
<proteinExistence type="predicted"/>
<dbReference type="PANTHER" id="PTHR12935">
    <property type="entry name" value="GAMMA-GLUTAMYLCYCLOTRANSFERASE"/>
    <property type="match status" value="1"/>
</dbReference>
<name>A0AA40F114_9PEZI</name>
<evidence type="ECO:0000259" key="5">
    <source>
        <dbReference type="Pfam" id="PF06094"/>
    </source>
</evidence>
<reference evidence="6" key="1">
    <citation type="submission" date="2023-06" db="EMBL/GenBank/DDBJ databases">
        <title>Genome-scale phylogeny and comparative genomics of the fungal order Sordariales.</title>
        <authorList>
            <consortium name="Lawrence Berkeley National Laboratory"/>
            <person name="Hensen N."/>
            <person name="Bonometti L."/>
            <person name="Westerberg I."/>
            <person name="Brannstrom I.O."/>
            <person name="Guillou S."/>
            <person name="Cros-Aarteil S."/>
            <person name="Calhoun S."/>
            <person name="Haridas S."/>
            <person name="Kuo A."/>
            <person name="Mondo S."/>
            <person name="Pangilinan J."/>
            <person name="Riley R."/>
            <person name="LaButti K."/>
            <person name="Andreopoulos B."/>
            <person name="Lipzen A."/>
            <person name="Chen C."/>
            <person name="Yanf M."/>
            <person name="Daum C."/>
            <person name="Ng V."/>
            <person name="Clum A."/>
            <person name="Steindorff A."/>
            <person name="Ohm R."/>
            <person name="Martin F."/>
            <person name="Silar P."/>
            <person name="Natvig D."/>
            <person name="Lalanne C."/>
            <person name="Gautier V."/>
            <person name="Ament-velasquez S.L."/>
            <person name="Kruys A."/>
            <person name="Hutchinson M.I."/>
            <person name="Powell A.J."/>
            <person name="Barry K."/>
            <person name="Miller A.N."/>
            <person name="Grigoriev I.V."/>
            <person name="Debuchy R."/>
            <person name="Gladieux P."/>
            <person name="Thoren M.H."/>
            <person name="Johannesson H."/>
        </authorList>
    </citation>
    <scope>NUCLEOTIDE SEQUENCE</scope>
    <source>
        <strain evidence="6">SMH3187-1</strain>
    </source>
</reference>
<feature type="domain" description="Gamma-glutamylcyclotransferase AIG2-like" evidence="5">
    <location>
        <begin position="11"/>
        <end position="99"/>
    </location>
</feature>
<evidence type="ECO:0000256" key="4">
    <source>
        <dbReference type="PIRSR" id="PIRSR617939-2"/>
    </source>
</evidence>
<dbReference type="InterPro" id="IPR009288">
    <property type="entry name" value="AIG2-like_dom"/>
</dbReference>
<organism evidence="6 7">
    <name type="scientific">Schizothecium vesticola</name>
    <dbReference type="NCBI Taxonomy" id="314040"/>
    <lineage>
        <taxon>Eukaryota</taxon>
        <taxon>Fungi</taxon>
        <taxon>Dikarya</taxon>
        <taxon>Ascomycota</taxon>
        <taxon>Pezizomycotina</taxon>
        <taxon>Sordariomycetes</taxon>
        <taxon>Sordariomycetidae</taxon>
        <taxon>Sordariales</taxon>
        <taxon>Schizotheciaceae</taxon>
        <taxon>Schizothecium</taxon>
    </lineage>
</organism>
<dbReference type="Proteomes" id="UP001172155">
    <property type="component" value="Unassembled WGS sequence"/>
</dbReference>
<evidence type="ECO:0000256" key="2">
    <source>
        <dbReference type="ARBA" id="ARBA00023239"/>
    </source>
</evidence>
<evidence type="ECO:0000256" key="1">
    <source>
        <dbReference type="ARBA" id="ARBA00012346"/>
    </source>
</evidence>
<comment type="caution">
    <text evidence="6">The sequence shown here is derived from an EMBL/GenBank/DDBJ whole genome shotgun (WGS) entry which is preliminary data.</text>
</comment>